<dbReference type="InterPro" id="IPR039426">
    <property type="entry name" value="TonB-dep_rcpt-like"/>
</dbReference>
<evidence type="ECO:0000313" key="10">
    <source>
        <dbReference type="Proteomes" id="UP000435036"/>
    </source>
</evidence>
<proteinExistence type="inferred from homology"/>
<comment type="caution">
    <text evidence="9">The sequence shown here is derived from an EMBL/GenBank/DDBJ whole genome shotgun (WGS) entry which is preliminary data.</text>
</comment>
<gene>
    <name evidence="9" type="ORF">GQF63_11200</name>
</gene>
<dbReference type="GO" id="GO:0009279">
    <property type="term" value="C:cell outer membrane"/>
    <property type="evidence" value="ECO:0007669"/>
    <property type="project" value="UniProtKB-SubCell"/>
</dbReference>
<protein>
    <submittedName>
        <fullName evidence="9">SusC/RagA family TonB-linked outer membrane protein</fullName>
    </submittedName>
</protein>
<dbReference type="Gene3D" id="2.40.170.20">
    <property type="entry name" value="TonB-dependent receptor, beta-barrel domain"/>
    <property type="match status" value="1"/>
</dbReference>
<organism evidence="9 10">
    <name type="scientific">Sphingobacterium humi</name>
    <dbReference type="NCBI Taxonomy" id="1796905"/>
    <lineage>
        <taxon>Bacteria</taxon>
        <taxon>Pseudomonadati</taxon>
        <taxon>Bacteroidota</taxon>
        <taxon>Sphingobacteriia</taxon>
        <taxon>Sphingobacteriales</taxon>
        <taxon>Sphingobacteriaceae</taxon>
        <taxon>Sphingobacterium</taxon>
    </lineage>
</organism>
<dbReference type="InterPro" id="IPR023996">
    <property type="entry name" value="TonB-dep_OMP_SusC/RagA"/>
</dbReference>
<reference evidence="9 10" key="1">
    <citation type="submission" date="2019-12" db="EMBL/GenBank/DDBJ databases">
        <authorList>
            <person name="Dong K."/>
        </authorList>
    </citation>
    <scope>NUCLEOTIDE SEQUENCE [LARGE SCALE GENOMIC DNA]</scope>
    <source>
        <strain evidence="9 10">JCM 31225</strain>
    </source>
</reference>
<dbReference type="InterPro" id="IPR023997">
    <property type="entry name" value="TonB-dep_OMP_SusC/RagA_CS"/>
</dbReference>
<dbReference type="NCBIfam" id="TIGR04056">
    <property type="entry name" value="OMP_RagA_SusC"/>
    <property type="match status" value="1"/>
</dbReference>
<evidence type="ECO:0000259" key="8">
    <source>
        <dbReference type="Pfam" id="PF07715"/>
    </source>
</evidence>
<evidence type="ECO:0000256" key="3">
    <source>
        <dbReference type="ARBA" id="ARBA00022452"/>
    </source>
</evidence>
<dbReference type="Proteomes" id="UP000435036">
    <property type="component" value="Unassembled WGS sequence"/>
</dbReference>
<accession>A0A6N8L499</accession>
<keyword evidence="2 7" id="KW-0813">Transport</keyword>
<name>A0A6N8L499_9SPHI</name>
<comment type="similarity">
    <text evidence="7">Belongs to the TonB-dependent receptor family.</text>
</comment>
<keyword evidence="5 7" id="KW-0472">Membrane</keyword>
<dbReference type="NCBIfam" id="TIGR04057">
    <property type="entry name" value="SusC_RagA_signa"/>
    <property type="match status" value="1"/>
</dbReference>
<dbReference type="Gene3D" id="2.170.130.10">
    <property type="entry name" value="TonB-dependent receptor, plug domain"/>
    <property type="match status" value="1"/>
</dbReference>
<dbReference type="InterPro" id="IPR012910">
    <property type="entry name" value="Plug_dom"/>
</dbReference>
<keyword evidence="4 7" id="KW-0812">Transmembrane</keyword>
<keyword evidence="6 7" id="KW-0998">Cell outer membrane</keyword>
<sequence>MADNLNAQGILDRQASINVENLSRTAILKELSRQTKIRFIYSQHPDLLENVSMVMNNRTMKEVLDQLFRGKNITYSLFDDRIVIEPHPKVQQKSIRGIVKSIDGKPLSGVSIGIRGKKTMTSSNQAGEFSIMGAPQDVLYFKYLGYLEKEMVYSGQDYIQVTLSSLVKELDVVVINTGYQNIDRKKFTGAAVKINAEDVQRPGVPDVSRMLEGQAAGVSVQNVSGTFGAAPKIRVRGSTSITGDNKPLWVVDGVILEDVINISNEQLSSGDPNTLLGSSVAGLNADDIESFQILKDVAATSLYGARAMNGVVLITTKRGKAGARAALSYSGNYSSYMKPGYQQFDIVNSYDQMSIFAEMERKGWLDYTDLANNPNGGVYTKLAQSLRFNEDGTAVVENSVSGRKAFLERYVYANTDWFDILFKNSLMQEHSLSLSSGTEKSQQYFSTSYLRDNGWSLGDKADRYTANVRSDFSISPKFSVGLITTASIRDQLTPGSLGRQSNPVTGEVSRDFDINPFSYALNTTRTLTPYDQQNSLEYFTMNYAPFNIINELQNNTIELRMLDLKVQGEAKYRLPKDINYSFVGSYRYVNTENEHKIREQSNMPMAYRAGTIYAGGPENATIADRNKFLYTDPADPDSRPVSVLPYGGFYTTNGDNLKSFYFRNSLDWTQSFNFRHTLRLFLSQELRFLDRVGKTFTGYGYQFDRGGTAYVDPNAIKREVEGSSTYYQMATFHDRYLAFAGNAAYSFLGKYQLNGTVRYDGSNQMGQSTTARWLPTWNISGSWNLDEEAFLKDSKAFNTLTLRATYGLNASMGNARNSSLIIRSASTKRPYLSEVEPVLNIENNPNKDLTWEKQYEFNMGVDAAMFNRRLEWTVDVYRRQGFDLIGLIRTSGIGGEAFKLANYADMQSQGIELMVKSQVFKRDNWGWKMQLTNAYNTGEITRLLNEPLIFHLIGNTGGAKVGYPVRGLFSIPFSHLDPNTGVPYFINEQGVKSTNVYLQSYETGYLNYEGNIDPTFTGGFYNMFNYKNLSLSALVTYSAGNKIRQNAIFQNQYTDLQAMSRDFLDRFVLPNDYQVPSIVEMRNASRLEGSAYQSYNYSTERVADGGFVRLKQVSLNYEIPHKLINRWGLNKLSLSVVGNNLYLIYADKKLNGQDPEFYGSGGVALPIPRQFTLSIKTSL</sequence>
<comment type="subcellular location">
    <subcellularLocation>
        <location evidence="1 7">Cell outer membrane</location>
        <topology evidence="1 7">Multi-pass membrane protein</topology>
    </subcellularLocation>
</comment>
<keyword evidence="10" id="KW-1185">Reference proteome</keyword>
<dbReference type="InterPro" id="IPR036942">
    <property type="entry name" value="Beta-barrel_TonB_sf"/>
</dbReference>
<dbReference type="EMBL" id="WSQA01000007">
    <property type="protein sequence ID" value="MVZ62592.1"/>
    <property type="molecule type" value="Genomic_DNA"/>
</dbReference>
<evidence type="ECO:0000256" key="4">
    <source>
        <dbReference type="ARBA" id="ARBA00022692"/>
    </source>
</evidence>
<dbReference type="InterPro" id="IPR037066">
    <property type="entry name" value="Plug_dom_sf"/>
</dbReference>
<dbReference type="SUPFAM" id="SSF56935">
    <property type="entry name" value="Porins"/>
    <property type="match status" value="1"/>
</dbReference>
<evidence type="ECO:0000256" key="2">
    <source>
        <dbReference type="ARBA" id="ARBA00022448"/>
    </source>
</evidence>
<dbReference type="PROSITE" id="PS52016">
    <property type="entry name" value="TONB_DEPENDENT_REC_3"/>
    <property type="match status" value="1"/>
</dbReference>
<evidence type="ECO:0000256" key="5">
    <source>
        <dbReference type="ARBA" id="ARBA00023136"/>
    </source>
</evidence>
<keyword evidence="3 7" id="KW-1134">Transmembrane beta strand</keyword>
<dbReference type="InterPro" id="IPR008969">
    <property type="entry name" value="CarboxyPept-like_regulatory"/>
</dbReference>
<dbReference type="Pfam" id="PF13715">
    <property type="entry name" value="CarbopepD_reg_2"/>
    <property type="match status" value="1"/>
</dbReference>
<dbReference type="SUPFAM" id="SSF49464">
    <property type="entry name" value="Carboxypeptidase regulatory domain-like"/>
    <property type="match status" value="1"/>
</dbReference>
<evidence type="ECO:0000256" key="1">
    <source>
        <dbReference type="ARBA" id="ARBA00004571"/>
    </source>
</evidence>
<evidence type="ECO:0000256" key="7">
    <source>
        <dbReference type="PROSITE-ProRule" id="PRU01360"/>
    </source>
</evidence>
<evidence type="ECO:0000313" key="9">
    <source>
        <dbReference type="EMBL" id="MVZ62592.1"/>
    </source>
</evidence>
<evidence type="ECO:0000256" key="6">
    <source>
        <dbReference type="ARBA" id="ARBA00023237"/>
    </source>
</evidence>
<dbReference type="AlphaFoldDB" id="A0A6N8L499"/>
<dbReference type="Pfam" id="PF07715">
    <property type="entry name" value="Plug"/>
    <property type="match status" value="1"/>
</dbReference>
<feature type="domain" description="TonB-dependent receptor plug" evidence="8">
    <location>
        <begin position="186"/>
        <end position="311"/>
    </location>
</feature>
<dbReference type="OrthoDB" id="9768177at2"/>